<accession>K1WK89</accession>
<reference evidence="2 3" key="1">
    <citation type="journal article" date="2012" name="BMC Genomics">
        <title>Sequencing the genome of Marssonina brunnea reveals fungus-poplar co-evolution.</title>
        <authorList>
            <person name="Zhu S."/>
            <person name="Cao Y.-Z."/>
            <person name="Jiang C."/>
            <person name="Tan B.-Y."/>
            <person name="Wang Z."/>
            <person name="Feng S."/>
            <person name="Zhang L."/>
            <person name="Su X.-H."/>
            <person name="Brejova B."/>
            <person name="Vinar T."/>
            <person name="Xu M."/>
            <person name="Wang M.-X."/>
            <person name="Zhang S.-G."/>
            <person name="Huang M.-R."/>
            <person name="Wu R."/>
            <person name="Zhou Y."/>
        </authorList>
    </citation>
    <scope>NUCLEOTIDE SEQUENCE [LARGE SCALE GENOMIC DNA]</scope>
    <source>
        <strain evidence="2 3">MB_m1</strain>
    </source>
</reference>
<dbReference type="OrthoDB" id="330671at2759"/>
<evidence type="ECO:0000313" key="2">
    <source>
        <dbReference type="EMBL" id="EKD13286.1"/>
    </source>
</evidence>
<dbReference type="HOGENOM" id="CLU_035272_3_1_1"/>
<dbReference type="PANTHER" id="PTHR10695">
    <property type="entry name" value="DEPHOSPHO-COA KINASE-RELATED"/>
    <property type="match status" value="1"/>
</dbReference>
<keyword evidence="3" id="KW-1185">Reference proteome</keyword>
<dbReference type="AlphaFoldDB" id="K1WK89"/>
<organism evidence="2 3">
    <name type="scientific">Marssonina brunnea f. sp. multigermtubi (strain MB_m1)</name>
    <name type="common">Marssonina leaf spot fungus</name>
    <dbReference type="NCBI Taxonomy" id="1072389"/>
    <lineage>
        <taxon>Eukaryota</taxon>
        <taxon>Fungi</taxon>
        <taxon>Dikarya</taxon>
        <taxon>Ascomycota</taxon>
        <taxon>Pezizomycotina</taxon>
        <taxon>Leotiomycetes</taxon>
        <taxon>Helotiales</taxon>
        <taxon>Drepanopezizaceae</taxon>
        <taxon>Drepanopeziza</taxon>
    </lineage>
</organism>
<name>K1WK89_MARBU</name>
<keyword evidence="2" id="KW-0548">Nucleotidyltransferase</keyword>
<protein>
    <submittedName>
        <fullName evidence="2">Putative pantetheine-phosphate adenylyltransferase family protein</fullName>
    </submittedName>
</protein>
<dbReference type="GO" id="GO:0015937">
    <property type="term" value="P:coenzyme A biosynthetic process"/>
    <property type="evidence" value="ECO:0007669"/>
    <property type="project" value="TreeGrafter"/>
</dbReference>
<proteinExistence type="predicted"/>
<dbReference type="KEGG" id="mbe:MBM_08729"/>
<dbReference type="OMA" id="VEIWDPF"/>
<dbReference type="SUPFAM" id="SSF52374">
    <property type="entry name" value="Nucleotidylyl transferase"/>
    <property type="match status" value="1"/>
</dbReference>
<keyword evidence="2" id="KW-0808">Transferase</keyword>
<feature type="domain" description="Cytidyltransferase-like" evidence="1">
    <location>
        <begin position="216"/>
        <end position="406"/>
    </location>
</feature>
<dbReference type="InterPro" id="IPR004821">
    <property type="entry name" value="Cyt_trans-like"/>
</dbReference>
<dbReference type="GeneID" id="18764664"/>
<dbReference type="Gene3D" id="3.40.50.620">
    <property type="entry name" value="HUPs"/>
    <property type="match status" value="1"/>
</dbReference>
<dbReference type="EMBL" id="JH921451">
    <property type="protein sequence ID" value="EKD13286.1"/>
    <property type="molecule type" value="Genomic_DNA"/>
</dbReference>
<dbReference type="GO" id="GO:0016779">
    <property type="term" value="F:nucleotidyltransferase activity"/>
    <property type="evidence" value="ECO:0007669"/>
    <property type="project" value="UniProtKB-KW"/>
</dbReference>
<dbReference type="GO" id="GO:0004140">
    <property type="term" value="F:dephospho-CoA kinase activity"/>
    <property type="evidence" value="ECO:0007669"/>
    <property type="project" value="TreeGrafter"/>
</dbReference>
<evidence type="ECO:0000313" key="3">
    <source>
        <dbReference type="Proteomes" id="UP000006753"/>
    </source>
</evidence>
<evidence type="ECO:0000259" key="1">
    <source>
        <dbReference type="Pfam" id="PF01467"/>
    </source>
</evidence>
<dbReference type="Proteomes" id="UP000006753">
    <property type="component" value="Unassembled WGS sequence"/>
</dbReference>
<dbReference type="Pfam" id="PF01467">
    <property type="entry name" value="CTP_transf_like"/>
    <property type="match status" value="1"/>
</dbReference>
<dbReference type="PANTHER" id="PTHR10695:SF46">
    <property type="entry name" value="BIFUNCTIONAL COENZYME A SYNTHASE-RELATED"/>
    <property type="match status" value="1"/>
</dbReference>
<dbReference type="STRING" id="1072389.K1WK89"/>
<dbReference type="eggNOG" id="KOG3351">
    <property type="taxonomic scope" value="Eukaryota"/>
</dbReference>
<gene>
    <name evidence="2" type="ORF">MBM_08729</name>
</gene>
<dbReference type="InParanoid" id="K1WK89"/>
<sequence>MPPVLNGPLSLPSLLLLPPPPSPATAALLSAAYRPSISATVSSLRELPTASQLLVVLPCPSLHGQLNRPRCQIYEEVQKLLGGVYSLICIVCAKLGIDVEAGTPGSIDARIVLLDYSSSSTPSREHVTPSTALMAGPITDLPTLATTRRQWNRVFSVEGEEGQEVLANYLNFAKRINPPFLGHVELISGGISMIQKHETYAQVEAESSASHKVVAVGGTFDHLHAGHKLLLTATALLLQPDVTATPVNKRLIVGITGDQLLKNKKYAEYLGSWHTRQEEVVDFLLSVLSFTRSSREEATQVTTFNDPFPNGRAIHTHIRACSTTIECVEIQDPFGPTITDESVTALVVSGETRSGGQAVNEKRLEKGWKALEVFEVDVLDAEGTEGASGKTEDFASKISSTAIRKRRAEIARTSSL</sequence>
<dbReference type="InterPro" id="IPR014729">
    <property type="entry name" value="Rossmann-like_a/b/a_fold"/>
</dbReference>